<dbReference type="GeneID" id="36583674"/>
<proteinExistence type="predicted"/>
<dbReference type="Proteomes" id="UP000235371">
    <property type="component" value="Unassembled WGS sequence"/>
</dbReference>
<dbReference type="RefSeq" id="XP_024731644.1">
    <property type="nucleotide sequence ID" value="XM_024875594.1"/>
</dbReference>
<dbReference type="EMBL" id="KZ613859">
    <property type="protein sequence ID" value="PMD54740.1"/>
    <property type="molecule type" value="Genomic_DNA"/>
</dbReference>
<organism evidence="1 2">
    <name type="scientific">Hyaloscypha bicolor E</name>
    <dbReference type="NCBI Taxonomy" id="1095630"/>
    <lineage>
        <taxon>Eukaryota</taxon>
        <taxon>Fungi</taxon>
        <taxon>Dikarya</taxon>
        <taxon>Ascomycota</taxon>
        <taxon>Pezizomycotina</taxon>
        <taxon>Leotiomycetes</taxon>
        <taxon>Helotiales</taxon>
        <taxon>Hyaloscyphaceae</taxon>
        <taxon>Hyaloscypha</taxon>
        <taxon>Hyaloscypha bicolor</taxon>
    </lineage>
</organism>
<dbReference type="OrthoDB" id="3605391at2759"/>
<protein>
    <submittedName>
        <fullName evidence="1">Uncharacterized protein</fullName>
    </submittedName>
</protein>
<evidence type="ECO:0000313" key="1">
    <source>
        <dbReference type="EMBL" id="PMD54740.1"/>
    </source>
</evidence>
<dbReference type="InParanoid" id="A0A2J6SVD3"/>
<name>A0A2J6SVD3_9HELO</name>
<accession>A0A2J6SVD3</accession>
<sequence length="73" mass="8695">AEKECLARKEGAGKIIQKYGEITVEQGRKDIKADNEDEARVVNMRHARLSKPWRNKYKKIMRRFEADYWDVIN</sequence>
<reference evidence="1 2" key="1">
    <citation type="submission" date="2016-04" db="EMBL/GenBank/DDBJ databases">
        <title>A degradative enzymes factory behind the ericoid mycorrhizal symbiosis.</title>
        <authorList>
            <consortium name="DOE Joint Genome Institute"/>
            <person name="Martino E."/>
            <person name="Morin E."/>
            <person name="Grelet G."/>
            <person name="Kuo A."/>
            <person name="Kohler A."/>
            <person name="Daghino S."/>
            <person name="Barry K."/>
            <person name="Choi C."/>
            <person name="Cichocki N."/>
            <person name="Clum A."/>
            <person name="Copeland A."/>
            <person name="Hainaut M."/>
            <person name="Haridas S."/>
            <person name="Labutti K."/>
            <person name="Lindquist E."/>
            <person name="Lipzen A."/>
            <person name="Khouja H.-R."/>
            <person name="Murat C."/>
            <person name="Ohm R."/>
            <person name="Olson A."/>
            <person name="Spatafora J."/>
            <person name="Veneault-Fourrey C."/>
            <person name="Henrissat B."/>
            <person name="Grigoriev I."/>
            <person name="Martin F."/>
            <person name="Perotto S."/>
        </authorList>
    </citation>
    <scope>NUCLEOTIDE SEQUENCE [LARGE SCALE GENOMIC DNA]</scope>
    <source>
        <strain evidence="1 2">E</strain>
    </source>
</reference>
<gene>
    <name evidence="1" type="ORF">K444DRAFT_539094</name>
</gene>
<feature type="non-terminal residue" evidence="1">
    <location>
        <position position="1"/>
    </location>
</feature>
<keyword evidence="2" id="KW-1185">Reference proteome</keyword>
<evidence type="ECO:0000313" key="2">
    <source>
        <dbReference type="Proteomes" id="UP000235371"/>
    </source>
</evidence>
<dbReference type="AlphaFoldDB" id="A0A2J6SVD3"/>